<evidence type="ECO:0000313" key="9">
    <source>
        <dbReference type="EMBL" id="EAU53409.1"/>
    </source>
</evidence>
<dbReference type="SUPFAM" id="SSF56235">
    <property type="entry name" value="N-terminal nucleophile aminohydrolases (Ntn hydrolases)"/>
    <property type="match status" value="1"/>
</dbReference>
<evidence type="ECO:0000256" key="4">
    <source>
        <dbReference type="ARBA" id="ARBA00047417"/>
    </source>
</evidence>
<keyword evidence="7" id="KW-0317">Glutathione biosynthesis</keyword>
<dbReference type="GO" id="GO:0036374">
    <property type="term" value="F:glutathione hydrolase activity"/>
    <property type="evidence" value="ECO:0007669"/>
    <property type="project" value="UniProtKB-UniRule"/>
</dbReference>
<gene>
    <name evidence="9" type="ORF">SPV1_12285</name>
</gene>
<dbReference type="AlphaFoldDB" id="Q0EVU7"/>
<feature type="binding site" evidence="6">
    <location>
        <begin position="371"/>
        <end position="373"/>
    </location>
    <ligand>
        <name>L-glutamate</name>
        <dbReference type="ChEBI" id="CHEBI:29985"/>
    </ligand>
</feature>
<name>Q0EVU7_9PROT</name>
<dbReference type="FunCoup" id="Q0EVU7">
    <property type="interactions" value="234"/>
</dbReference>
<proteinExistence type="inferred from homology"/>
<evidence type="ECO:0000313" key="10">
    <source>
        <dbReference type="Proteomes" id="UP000005297"/>
    </source>
</evidence>
<dbReference type="InParanoid" id="Q0EVU7"/>
<evidence type="ECO:0000256" key="8">
    <source>
        <dbReference type="SAM" id="SignalP"/>
    </source>
</evidence>
<comment type="similarity">
    <text evidence="7">Belongs to the gamma-glutamyltransferase family.</text>
</comment>
<dbReference type="RefSeq" id="WP_009849971.1">
    <property type="nucleotide sequence ID" value="NZ_DS022294.1"/>
</dbReference>
<protein>
    <recommendedName>
        <fullName evidence="7">Glutathione hydrolase proenzyme</fullName>
        <ecNumber evidence="7">2.3.2.2</ecNumber>
        <ecNumber evidence="7">3.4.19.13</ecNumber>
    </recommendedName>
    <component>
        <recommendedName>
            <fullName evidence="7">Glutathione hydrolase large chain</fullName>
        </recommendedName>
    </component>
    <component>
        <recommendedName>
            <fullName evidence="7">Glutathione hydrolase small chain</fullName>
        </recommendedName>
    </component>
</protein>
<feature type="binding site" evidence="6">
    <location>
        <position position="93"/>
    </location>
    <ligand>
        <name>L-glutamate</name>
        <dbReference type="ChEBI" id="CHEBI:29985"/>
    </ligand>
</feature>
<comment type="catalytic activity">
    <reaction evidence="2 7">
        <text>glutathione + H2O = L-cysteinylglycine + L-glutamate</text>
        <dbReference type="Rhea" id="RHEA:28807"/>
        <dbReference type="ChEBI" id="CHEBI:15377"/>
        <dbReference type="ChEBI" id="CHEBI:29985"/>
        <dbReference type="ChEBI" id="CHEBI:57925"/>
        <dbReference type="ChEBI" id="CHEBI:61694"/>
        <dbReference type="EC" id="3.4.19.13"/>
    </reaction>
</comment>
<feature type="binding site" evidence="6">
    <location>
        <position position="445"/>
    </location>
    <ligand>
        <name>L-glutamate</name>
        <dbReference type="ChEBI" id="CHEBI:29985"/>
    </ligand>
</feature>
<dbReference type="UniPathway" id="UPA00204"/>
<dbReference type="Gene3D" id="3.60.20.40">
    <property type="match status" value="1"/>
</dbReference>
<dbReference type="NCBIfam" id="TIGR00066">
    <property type="entry name" value="g_glut_trans"/>
    <property type="match status" value="1"/>
</dbReference>
<keyword evidence="7" id="KW-0378">Hydrolase</keyword>
<dbReference type="Gene3D" id="1.10.246.130">
    <property type="match status" value="1"/>
</dbReference>
<dbReference type="EC" id="2.3.2.2" evidence="7"/>
<comment type="PTM">
    <text evidence="7">Cleaved by autocatalysis into a large and a small subunit.</text>
</comment>
<evidence type="ECO:0000256" key="2">
    <source>
        <dbReference type="ARBA" id="ARBA00001089"/>
    </source>
</evidence>
<keyword evidence="7" id="KW-0808">Transferase</keyword>
<evidence type="ECO:0000256" key="1">
    <source>
        <dbReference type="ARBA" id="ARBA00001049"/>
    </source>
</evidence>
<dbReference type="InterPro" id="IPR051792">
    <property type="entry name" value="GGT_bact"/>
</dbReference>
<organism evidence="9 10">
    <name type="scientific">Mariprofundus ferrooxydans PV-1</name>
    <dbReference type="NCBI Taxonomy" id="314345"/>
    <lineage>
        <taxon>Bacteria</taxon>
        <taxon>Pseudomonadati</taxon>
        <taxon>Pseudomonadota</taxon>
        <taxon>Candidatius Mariprofundia</taxon>
        <taxon>Mariprofundales</taxon>
        <taxon>Mariprofundaceae</taxon>
        <taxon>Mariprofundus</taxon>
    </lineage>
</organism>
<dbReference type="Proteomes" id="UP000005297">
    <property type="component" value="Unassembled WGS sequence"/>
</dbReference>
<evidence type="ECO:0000256" key="3">
    <source>
        <dbReference type="ARBA" id="ARBA00023315"/>
    </source>
</evidence>
<keyword evidence="8" id="KW-0732">Signal</keyword>
<dbReference type="InterPro" id="IPR029055">
    <property type="entry name" value="Ntn_hydrolases_N"/>
</dbReference>
<dbReference type="EC" id="3.4.19.13" evidence="7"/>
<dbReference type="GO" id="GO:0006751">
    <property type="term" value="P:glutathione catabolic process"/>
    <property type="evidence" value="ECO:0007669"/>
    <property type="project" value="UniProtKB-UniRule"/>
</dbReference>
<comment type="pathway">
    <text evidence="7">Sulfur metabolism; glutathione metabolism.</text>
</comment>
<keyword evidence="7" id="KW-0865">Zymogen</keyword>
<dbReference type="eggNOG" id="COG0405">
    <property type="taxonomic scope" value="Bacteria"/>
</dbReference>
<dbReference type="InterPro" id="IPR043137">
    <property type="entry name" value="GGT_ssub_C"/>
</dbReference>
<comment type="caution">
    <text evidence="9">The sequence shown here is derived from an EMBL/GenBank/DDBJ whole genome shotgun (WGS) entry which is preliminary data.</text>
</comment>
<accession>Q0EVU7</accession>
<dbReference type="Pfam" id="PF01019">
    <property type="entry name" value="G_glu_transpept"/>
    <property type="match status" value="1"/>
</dbReference>
<evidence type="ECO:0000256" key="5">
    <source>
        <dbReference type="PIRSR" id="PIRSR600101-1"/>
    </source>
</evidence>
<comment type="subunit">
    <text evidence="7">This enzyme consists of two polypeptide chains, which are synthesized in precursor form from a single polypeptide.</text>
</comment>
<dbReference type="PANTHER" id="PTHR43199:SF6">
    <property type="entry name" value="GLUTATHIONE HYDROLASE PROENZYME"/>
    <property type="match status" value="1"/>
</dbReference>
<evidence type="ECO:0000256" key="6">
    <source>
        <dbReference type="PIRSR" id="PIRSR600101-2"/>
    </source>
</evidence>
<dbReference type="InterPro" id="IPR043138">
    <property type="entry name" value="GGT_lsub"/>
</dbReference>
<comment type="catalytic activity">
    <reaction evidence="4 7">
        <text>an N-terminal (5-L-glutamyl)-[peptide] + an alpha-amino acid = 5-L-glutamyl amino acid + an N-terminal L-alpha-aminoacyl-[peptide]</text>
        <dbReference type="Rhea" id="RHEA:23904"/>
        <dbReference type="Rhea" id="RHEA-COMP:9780"/>
        <dbReference type="Rhea" id="RHEA-COMP:9795"/>
        <dbReference type="ChEBI" id="CHEBI:77644"/>
        <dbReference type="ChEBI" id="CHEBI:78597"/>
        <dbReference type="ChEBI" id="CHEBI:78599"/>
        <dbReference type="ChEBI" id="CHEBI:78608"/>
        <dbReference type="EC" id="2.3.2.2"/>
    </reaction>
</comment>
<feature type="binding site" evidence="6">
    <location>
        <position position="395"/>
    </location>
    <ligand>
        <name>L-glutamate</name>
        <dbReference type="ChEBI" id="CHEBI:29985"/>
    </ligand>
</feature>
<dbReference type="GO" id="GO:0006750">
    <property type="term" value="P:glutathione biosynthetic process"/>
    <property type="evidence" value="ECO:0007669"/>
    <property type="project" value="UniProtKB-KW"/>
</dbReference>
<keyword evidence="10" id="KW-1185">Reference proteome</keyword>
<dbReference type="EMBL" id="AATS01000025">
    <property type="protein sequence ID" value="EAU53409.1"/>
    <property type="molecule type" value="Genomic_DNA"/>
</dbReference>
<sequence length="544" mass="58500">MIIIRYWFIAFALLLPFTAYAASAPSGMVVAAQPAAARAGIEMLNKGGNAFDAAAATALALGVVEPGSSGIGGGGFFLLYIAKEKRYVMIDARETSPKLAGYGRVYATQSSIDGPAAAAVPGLPAGVERLVSHYGKLKRADIAAPAIRLARSGFAVGARLANMIRWRSKVFNDSARSIFDKSRGALIRQPALADTLTRFARGGAEDFYRGETAGRLVADMQRDGGLVRLDDLAAYRAVEREPVTVDYHGFHVVSAALPSSGGMTLAHIFGQLQGDDLKELAPVDRAHLLIEVMKRAYRDRNAYLGDADFVTIPKDYLDPQRLHKLRDSIQMERTTPSSELTGFAEPIGASVDTTHFSIIDAEGNMVSATLSINYGFGSGYVSPSTGILLNDEMDDFATRPGQPNAYGLVQGKANGVAPGKRMLSSMTPTIVIGPNRTFIVGTPGGSRIISMVLLASVGFMMDETAPKDWVNAPRYHHQFLPDVVQYEEGAFSPAVAAELRKRGHTLKQVSRRYGNMQAILWDRRSGRLTGISDERGEGAALQQP</sequence>
<feature type="signal peptide" evidence="8">
    <location>
        <begin position="1"/>
        <end position="21"/>
    </location>
</feature>
<dbReference type="InterPro" id="IPR000101">
    <property type="entry name" value="GGT_peptidase"/>
</dbReference>
<dbReference type="PRINTS" id="PR01210">
    <property type="entry name" value="GGTRANSPTASE"/>
</dbReference>
<feature type="binding site" evidence="6">
    <location>
        <begin position="424"/>
        <end position="425"/>
    </location>
    <ligand>
        <name>L-glutamate</name>
        <dbReference type="ChEBI" id="CHEBI:29985"/>
    </ligand>
</feature>
<feature type="active site" description="Nucleophile" evidence="5">
    <location>
        <position position="353"/>
    </location>
</feature>
<dbReference type="STRING" id="314344.AL013_08375"/>
<comment type="catalytic activity">
    <reaction evidence="1 7">
        <text>an S-substituted glutathione + H2O = an S-substituted L-cysteinylglycine + L-glutamate</text>
        <dbReference type="Rhea" id="RHEA:59468"/>
        <dbReference type="ChEBI" id="CHEBI:15377"/>
        <dbReference type="ChEBI" id="CHEBI:29985"/>
        <dbReference type="ChEBI" id="CHEBI:90779"/>
        <dbReference type="ChEBI" id="CHEBI:143103"/>
        <dbReference type="EC" id="3.4.19.13"/>
    </reaction>
</comment>
<reference evidence="9 10" key="1">
    <citation type="submission" date="2006-09" db="EMBL/GenBank/DDBJ databases">
        <authorList>
            <person name="Emerson D."/>
            <person name="Ferriera S."/>
            <person name="Johnson J."/>
            <person name="Kravitz S."/>
            <person name="Halpern A."/>
            <person name="Remington K."/>
            <person name="Beeson K."/>
            <person name="Tran B."/>
            <person name="Rogers Y.-H."/>
            <person name="Friedman R."/>
            <person name="Venter J.C."/>
        </authorList>
    </citation>
    <scope>NUCLEOTIDE SEQUENCE [LARGE SCALE GENOMIC DNA]</scope>
    <source>
        <strain evidence="9 10">PV-1</strain>
    </source>
</reference>
<evidence type="ECO:0000256" key="7">
    <source>
        <dbReference type="RuleBase" id="RU368036"/>
    </source>
</evidence>
<dbReference type="PANTHER" id="PTHR43199">
    <property type="entry name" value="GLUTATHIONE HYDROLASE"/>
    <property type="match status" value="1"/>
</dbReference>
<feature type="chain" id="PRO_5004171438" description="Glutathione hydrolase proenzyme" evidence="8">
    <location>
        <begin position="22"/>
        <end position="544"/>
    </location>
</feature>
<dbReference type="OrthoDB" id="5287653at2"/>
<dbReference type="GO" id="GO:0103068">
    <property type="term" value="F:leukotriene C4 gamma-glutamyl transferase activity"/>
    <property type="evidence" value="ECO:0007669"/>
    <property type="project" value="UniProtKB-EC"/>
</dbReference>
<keyword evidence="3 7" id="KW-0012">Acyltransferase</keyword>
<dbReference type="HOGENOM" id="CLU_014813_0_3_0"/>
<dbReference type="MEROPS" id="T03.001"/>